<keyword evidence="4" id="KW-0804">Transcription</keyword>
<evidence type="ECO:0000256" key="1">
    <source>
        <dbReference type="ARBA" id="ARBA00009437"/>
    </source>
</evidence>
<evidence type="ECO:0000256" key="2">
    <source>
        <dbReference type="ARBA" id="ARBA00023015"/>
    </source>
</evidence>
<gene>
    <name evidence="6" type="ORF">HCN51_48000</name>
</gene>
<comment type="caution">
    <text evidence="6">The sequence shown here is derived from an EMBL/GenBank/DDBJ whole genome shotgun (WGS) entry which is preliminary data.</text>
</comment>
<accession>A0ABX1BKN0</accession>
<dbReference type="InterPro" id="IPR000847">
    <property type="entry name" value="LysR_HTH_N"/>
</dbReference>
<dbReference type="InterPro" id="IPR036390">
    <property type="entry name" value="WH_DNA-bd_sf"/>
</dbReference>
<dbReference type="Proteomes" id="UP000696294">
    <property type="component" value="Unassembled WGS sequence"/>
</dbReference>
<dbReference type="InterPro" id="IPR036388">
    <property type="entry name" value="WH-like_DNA-bd_sf"/>
</dbReference>
<dbReference type="SUPFAM" id="SSF46785">
    <property type="entry name" value="Winged helix' DNA-binding domain"/>
    <property type="match status" value="1"/>
</dbReference>
<dbReference type="RefSeq" id="WP_168018717.1">
    <property type="nucleotide sequence ID" value="NZ_JAATEP010000059.1"/>
</dbReference>
<dbReference type="SUPFAM" id="SSF53850">
    <property type="entry name" value="Periplasmic binding protein-like II"/>
    <property type="match status" value="1"/>
</dbReference>
<keyword evidence="7" id="KW-1185">Reference proteome</keyword>
<proteinExistence type="inferred from homology"/>
<dbReference type="PANTHER" id="PTHR30346:SF28">
    <property type="entry name" value="HTH-TYPE TRANSCRIPTIONAL REGULATOR CYNR"/>
    <property type="match status" value="1"/>
</dbReference>
<evidence type="ECO:0000313" key="6">
    <source>
        <dbReference type="EMBL" id="NJP97087.1"/>
    </source>
</evidence>
<protein>
    <submittedName>
        <fullName evidence="6">LysR family transcriptional regulator</fullName>
    </submittedName>
</protein>
<keyword evidence="2" id="KW-0805">Transcription regulation</keyword>
<feature type="domain" description="HTH lysR-type" evidence="5">
    <location>
        <begin position="2"/>
        <end position="59"/>
    </location>
</feature>
<dbReference type="Pfam" id="PF03466">
    <property type="entry name" value="LysR_substrate"/>
    <property type="match status" value="1"/>
</dbReference>
<name>A0ABX1BKN0_9ACTN</name>
<comment type="similarity">
    <text evidence="1">Belongs to the LysR transcriptional regulatory family.</text>
</comment>
<dbReference type="InterPro" id="IPR005119">
    <property type="entry name" value="LysR_subst-bd"/>
</dbReference>
<dbReference type="EMBL" id="JAATEP010000059">
    <property type="protein sequence ID" value="NJP97087.1"/>
    <property type="molecule type" value="Genomic_DNA"/>
</dbReference>
<evidence type="ECO:0000256" key="4">
    <source>
        <dbReference type="ARBA" id="ARBA00023163"/>
    </source>
</evidence>
<dbReference type="Gene3D" id="3.40.190.10">
    <property type="entry name" value="Periplasmic binding protein-like II"/>
    <property type="match status" value="2"/>
</dbReference>
<evidence type="ECO:0000259" key="5">
    <source>
        <dbReference type="PROSITE" id="PS50931"/>
    </source>
</evidence>
<sequence>MFDARLLQTLLAVAEHKSFVRAAEALHATQPGVSQHIAKLETHFGVKLFTRGGGLVELTAAGAAILAHAHTVLASINRLEGEAEAWAQGYAGALHIGLSSAVLASDLPTVLRKFKQEHPQVRFEATVRSADELGPLLDLGVLDAMLTTLPSHKDEHLSHQIGAQRLGVAVPADHPLASRESAGIEEFFDEPFIVVPRNLHGELHDKLIARFHDAGRALHIAAQEVAFPSVLARVALGEGVGLVPARLGDHGSGAVIIPLDDGFILPIYYVTRGDLPNSAEHLLFNHLEATSCLAADRPRHERTPDETRQGPD</sequence>
<dbReference type="PRINTS" id="PR00039">
    <property type="entry name" value="HTHLYSR"/>
</dbReference>
<dbReference type="Pfam" id="PF00126">
    <property type="entry name" value="HTH_1"/>
    <property type="match status" value="1"/>
</dbReference>
<keyword evidence="3" id="KW-0238">DNA-binding</keyword>
<dbReference type="PROSITE" id="PS50931">
    <property type="entry name" value="HTH_LYSR"/>
    <property type="match status" value="1"/>
</dbReference>
<organism evidence="6 7">
    <name type="scientific">Nonomuraea composti</name>
    <dbReference type="NCBI Taxonomy" id="2720023"/>
    <lineage>
        <taxon>Bacteria</taxon>
        <taxon>Bacillati</taxon>
        <taxon>Actinomycetota</taxon>
        <taxon>Actinomycetes</taxon>
        <taxon>Streptosporangiales</taxon>
        <taxon>Streptosporangiaceae</taxon>
        <taxon>Nonomuraea</taxon>
    </lineage>
</organism>
<reference evidence="6 7" key="1">
    <citation type="submission" date="2020-03" db="EMBL/GenBank/DDBJ databases">
        <title>WGS of actinomycetes isolated from Thailand.</title>
        <authorList>
            <person name="Thawai C."/>
        </authorList>
    </citation>
    <scope>NUCLEOTIDE SEQUENCE [LARGE SCALE GENOMIC DNA]</scope>
    <source>
        <strain evidence="6 7">FMUSA5-5</strain>
    </source>
</reference>
<dbReference type="CDD" id="cd08414">
    <property type="entry name" value="PBP2_LTTR_aromatics_like"/>
    <property type="match status" value="1"/>
</dbReference>
<dbReference type="Gene3D" id="1.10.10.10">
    <property type="entry name" value="Winged helix-like DNA-binding domain superfamily/Winged helix DNA-binding domain"/>
    <property type="match status" value="1"/>
</dbReference>
<evidence type="ECO:0000256" key="3">
    <source>
        <dbReference type="ARBA" id="ARBA00023125"/>
    </source>
</evidence>
<evidence type="ECO:0000313" key="7">
    <source>
        <dbReference type="Proteomes" id="UP000696294"/>
    </source>
</evidence>
<dbReference type="PANTHER" id="PTHR30346">
    <property type="entry name" value="TRANSCRIPTIONAL DUAL REGULATOR HCAR-RELATED"/>
    <property type="match status" value="1"/>
</dbReference>